<dbReference type="Proteomes" id="UP000187486">
    <property type="component" value="Unassembled WGS sequence"/>
</dbReference>
<sequence length="154" mass="16543">MARVTDFSAEAKDALFAAGWTPGRRVDIADWCARLTESGVAVHDSAKAFLAEFGKISIEFSGKGISRAREAFSIDPSLCLGEEGRFFEWGQLIGKIIVPVGELDEGRSFLGIDEDGAIYLVVDWLGKFGSGCAGIESLVLGVAPETIYDSYPKS</sequence>
<evidence type="ECO:0000313" key="1">
    <source>
        <dbReference type="EMBL" id="OLZ49394.1"/>
    </source>
</evidence>
<dbReference type="EMBL" id="MQUQ01000012">
    <property type="protein sequence ID" value="OLZ49394.1"/>
    <property type="molecule type" value="Genomic_DNA"/>
</dbReference>
<keyword evidence="2" id="KW-1185">Reference proteome</keyword>
<gene>
    <name evidence="1" type="ORF">BS329_23660</name>
</gene>
<dbReference type="Pfam" id="PF14433">
    <property type="entry name" value="SUKH-3"/>
    <property type="match status" value="1"/>
</dbReference>
<organism evidence="1 2">
    <name type="scientific">Amycolatopsis coloradensis</name>
    <dbReference type="NCBI Taxonomy" id="76021"/>
    <lineage>
        <taxon>Bacteria</taxon>
        <taxon>Bacillati</taxon>
        <taxon>Actinomycetota</taxon>
        <taxon>Actinomycetes</taxon>
        <taxon>Pseudonocardiales</taxon>
        <taxon>Pseudonocardiaceae</taxon>
        <taxon>Amycolatopsis</taxon>
    </lineage>
</organism>
<proteinExistence type="predicted"/>
<comment type="caution">
    <text evidence="1">The sequence shown here is derived from an EMBL/GenBank/DDBJ whole genome shotgun (WGS) entry which is preliminary data.</text>
</comment>
<evidence type="ECO:0008006" key="3">
    <source>
        <dbReference type="Google" id="ProtNLM"/>
    </source>
</evidence>
<protein>
    <recommendedName>
        <fullName evidence="3">SUKH-3 domain containing protein</fullName>
    </recommendedName>
</protein>
<name>A0A1R0KQG4_9PSEU</name>
<dbReference type="AlphaFoldDB" id="A0A1R0KQG4"/>
<reference evidence="1 2" key="1">
    <citation type="submission" date="2016-01" db="EMBL/GenBank/DDBJ databases">
        <title>Amycolatopsis coloradensis genome sequencing and assembly.</title>
        <authorList>
            <person name="Mayilraj S."/>
        </authorList>
    </citation>
    <scope>NUCLEOTIDE SEQUENCE [LARGE SCALE GENOMIC DNA]</scope>
    <source>
        <strain evidence="1 2">DSM 44225</strain>
    </source>
</reference>
<accession>A0A1R0KQG4</accession>
<evidence type="ECO:0000313" key="2">
    <source>
        <dbReference type="Proteomes" id="UP000187486"/>
    </source>
</evidence>
<dbReference type="InterPro" id="IPR025850">
    <property type="entry name" value="SUKH-3"/>
</dbReference>